<dbReference type="STRING" id="454171.CP488_00743"/>
<evidence type="ECO:0000313" key="2">
    <source>
        <dbReference type="EMBL" id="CCW34248.1"/>
    </source>
</evidence>
<keyword evidence="3" id="KW-1185">Reference proteome</keyword>
<feature type="transmembrane region" description="Helical" evidence="1">
    <location>
        <begin position="319"/>
        <end position="342"/>
    </location>
</feature>
<keyword evidence="1" id="KW-0472">Membrane</keyword>
<dbReference type="PATRIC" id="fig|1303518.3.peg.419"/>
<dbReference type="eggNOG" id="COG5617">
    <property type="taxonomic scope" value="Bacteria"/>
</dbReference>
<proteinExistence type="predicted"/>
<feature type="transmembrane region" description="Helical" evidence="1">
    <location>
        <begin position="108"/>
        <end position="126"/>
    </location>
</feature>
<name>S0EWV2_CHTCT</name>
<dbReference type="RefSeq" id="WP_016481810.1">
    <property type="nucleotide sequence ID" value="NC_021487.1"/>
</dbReference>
<dbReference type="InParanoid" id="S0EWV2"/>
<gene>
    <name evidence="2" type="ORF">CCALI_00413</name>
</gene>
<feature type="transmembrane region" description="Helical" evidence="1">
    <location>
        <begin position="288"/>
        <end position="307"/>
    </location>
</feature>
<feature type="transmembrane region" description="Helical" evidence="1">
    <location>
        <begin position="213"/>
        <end position="234"/>
    </location>
</feature>
<dbReference type="PANTHER" id="PTHR38454:SF1">
    <property type="entry name" value="INTEGRAL MEMBRANE PROTEIN"/>
    <property type="match status" value="1"/>
</dbReference>
<accession>S0EWV2</accession>
<dbReference type="Proteomes" id="UP000014227">
    <property type="component" value="Chromosome I"/>
</dbReference>
<feature type="transmembrane region" description="Helical" evidence="1">
    <location>
        <begin position="675"/>
        <end position="696"/>
    </location>
</feature>
<feature type="transmembrane region" description="Helical" evidence="1">
    <location>
        <begin position="354"/>
        <end position="373"/>
    </location>
</feature>
<sequence length="712" mass="80618">MLLAYTLLLYREFFEGKTLYWGDILYYFQPMALFAAKEIQRGRLPLWNPFLLCGQPYVGNPQIGLFYPFSALLLWLSAWQYITLAALIHTYLAALFCYGFLKLRTQSTSAALLGAIVFSGSGAFLGKAQFPPMLFSLCYLPCVFYSVENAIQRGSFISKIQIAIAVCLLILAAHPQVAYLTFLLLFAYLPFRLHSLRRPTRTVQKKSSGPLKAFYGCVAGIIWGIFLSSCQLFPVLQLALDSSREHLTPWQANRFVLHPLDLLGLLFPHFFGSPAYANYWGAGNAWEIAVFIGWIPLIFIGYALLSWRYSPDVRFWCTVLLFALWLSFGISMGLYWIAFYVLPGIALFHDPARFLIVFHFAACVLAAHGYGIFRKQLPQRGAIYVTCSAVILTALPLVYYTTDWLPMVSPDRLTLTQTPIRLSFASRIYTPEHSTYWSRFVTEGYADYGESSRRFLQLRLHTLLPNLNMNADLPSASAYEPVPIAAAARVDGMTRLAISLGEPNAIRLISLMNVSALLLPRIYHFSNPWLNEIRSTYGPLRTYLNFYPHAQVWTVEQLIAVDNLMRQEDIMASPHFDPLKQAVLKRLPPHSHWVYNPLMPAKSVVAKAVWKSPDTLSIFVQTSHPTFVVCSVTAQPGWHARENGHDIPLYSTDMAFMGFPLSPGTHRLSLFYCPAAFAIGSYMSLSTLSVLIGMLLSQYMCKWRCHFRAARN</sequence>
<feature type="transmembrane region" description="Helical" evidence="1">
    <location>
        <begin position="132"/>
        <end position="151"/>
    </location>
</feature>
<feature type="transmembrane region" description="Helical" evidence="1">
    <location>
        <begin position="382"/>
        <end position="400"/>
    </location>
</feature>
<evidence type="ECO:0000256" key="1">
    <source>
        <dbReference type="SAM" id="Phobius"/>
    </source>
</evidence>
<keyword evidence="1" id="KW-1133">Transmembrane helix</keyword>
<dbReference type="KEGG" id="ccz:CCALI_00413"/>
<dbReference type="HOGENOM" id="CLU_008305_1_0_0"/>
<dbReference type="eggNOG" id="COG4485">
    <property type="taxonomic scope" value="Bacteria"/>
</dbReference>
<dbReference type="InterPro" id="IPR018580">
    <property type="entry name" value="Uncharacterised_YfhO"/>
</dbReference>
<dbReference type="Pfam" id="PF09586">
    <property type="entry name" value="YfhO"/>
    <property type="match status" value="1"/>
</dbReference>
<feature type="transmembrane region" description="Helical" evidence="1">
    <location>
        <begin position="81"/>
        <end position="101"/>
    </location>
</feature>
<reference evidence="3" key="1">
    <citation type="submission" date="2013-03" db="EMBL/GenBank/DDBJ databases">
        <title>Genome sequence of Chthonomonas calidirosea, the first sequenced genome from the Armatimonadetes phylum (formally candidate division OP10).</title>
        <authorList>
            <person name="Lee K.C.Y."/>
            <person name="Morgan X.C."/>
            <person name="Dunfield P.F."/>
            <person name="Tamas I."/>
            <person name="Houghton K.M."/>
            <person name="Vyssotski M."/>
            <person name="Ryan J.L.J."/>
            <person name="Lagutin K."/>
            <person name="McDonald I.R."/>
            <person name="Stott M.B."/>
        </authorList>
    </citation>
    <scope>NUCLEOTIDE SEQUENCE [LARGE SCALE GENOMIC DNA]</scope>
    <source>
        <strain evidence="3">DSM 23976 / ICMP 18418 / T49</strain>
    </source>
</reference>
<feature type="transmembrane region" description="Helical" evidence="1">
    <location>
        <begin position="163"/>
        <end position="189"/>
    </location>
</feature>
<protein>
    <submittedName>
        <fullName evidence="2">Bacterial membrane protein YfhO</fullName>
    </submittedName>
</protein>
<evidence type="ECO:0000313" key="3">
    <source>
        <dbReference type="Proteomes" id="UP000014227"/>
    </source>
</evidence>
<keyword evidence="1" id="KW-0812">Transmembrane</keyword>
<dbReference type="EMBL" id="HF951689">
    <property type="protein sequence ID" value="CCW34248.1"/>
    <property type="molecule type" value="Genomic_DNA"/>
</dbReference>
<dbReference type="AlphaFoldDB" id="S0EWV2"/>
<organism evidence="2 3">
    <name type="scientific">Chthonomonas calidirosea (strain DSM 23976 / ICMP 18418 / T49)</name>
    <dbReference type="NCBI Taxonomy" id="1303518"/>
    <lineage>
        <taxon>Bacteria</taxon>
        <taxon>Bacillati</taxon>
        <taxon>Armatimonadota</taxon>
        <taxon>Chthonomonadia</taxon>
        <taxon>Chthonomonadales</taxon>
        <taxon>Chthonomonadaceae</taxon>
        <taxon>Chthonomonas</taxon>
    </lineage>
</organism>
<dbReference type="PANTHER" id="PTHR38454">
    <property type="entry name" value="INTEGRAL MEMBRANE PROTEIN-RELATED"/>
    <property type="match status" value="1"/>
</dbReference>